<dbReference type="EMBL" id="BMPF01000003">
    <property type="protein sequence ID" value="GGL39101.1"/>
    <property type="molecule type" value="Genomic_DNA"/>
</dbReference>
<keyword evidence="2" id="KW-0413">Isomerase</keyword>
<name>A0A830FBU4_9EURY</name>
<evidence type="ECO:0000259" key="1">
    <source>
        <dbReference type="Pfam" id="PF01261"/>
    </source>
</evidence>
<organism evidence="2 3">
    <name type="scientific">Halarchaeum grantii</name>
    <dbReference type="NCBI Taxonomy" id="1193105"/>
    <lineage>
        <taxon>Archaea</taxon>
        <taxon>Methanobacteriati</taxon>
        <taxon>Methanobacteriota</taxon>
        <taxon>Stenosarchaea group</taxon>
        <taxon>Halobacteria</taxon>
        <taxon>Halobacteriales</taxon>
        <taxon>Halobacteriaceae</taxon>
    </lineage>
</organism>
<protein>
    <submittedName>
        <fullName evidence="2">Sugar phosphate isomerase</fullName>
    </submittedName>
</protein>
<evidence type="ECO:0000313" key="3">
    <source>
        <dbReference type="Proteomes" id="UP000628840"/>
    </source>
</evidence>
<dbReference type="OrthoDB" id="165864at2157"/>
<dbReference type="AlphaFoldDB" id="A0A830FBU4"/>
<evidence type="ECO:0000313" key="2">
    <source>
        <dbReference type="EMBL" id="GGL39101.1"/>
    </source>
</evidence>
<dbReference type="InterPro" id="IPR036237">
    <property type="entry name" value="Xyl_isomerase-like_sf"/>
</dbReference>
<reference evidence="2 3" key="1">
    <citation type="journal article" date="2019" name="Int. J. Syst. Evol. Microbiol.">
        <title>The Global Catalogue of Microorganisms (GCM) 10K type strain sequencing project: providing services to taxonomists for standard genome sequencing and annotation.</title>
        <authorList>
            <consortium name="The Broad Institute Genomics Platform"/>
            <consortium name="The Broad Institute Genome Sequencing Center for Infectious Disease"/>
            <person name="Wu L."/>
            <person name="Ma J."/>
        </authorList>
    </citation>
    <scope>NUCLEOTIDE SEQUENCE [LARGE SCALE GENOMIC DNA]</scope>
    <source>
        <strain evidence="2 3">JCM 19585</strain>
    </source>
</reference>
<proteinExistence type="predicted"/>
<accession>A0A830FBU4</accession>
<dbReference type="SUPFAM" id="SSF51658">
    <property type="entry name" value="Xylose isomerase-like"/>
    <property type="match status" value="1"/>
</dbReference>
<comment type="caution">
    <text evidence="2">The sequence shown here is derived from an EMBL/GenBank/DDBJ whole genome shotgun (WGS) entry which is preliminary data.</text>
</comment>
<dbReference type="GO" id="GO:0016853">
    <property type="term" value="F:isomerase activity"/>
    <property type="evidence" value="ECO:0007669"/>
    <property type="project" value="UniProtKB-KW"/>
</dbReference>
<dbReference type="PANTHER" id="PTHR12110:SF41">
    <property type="entry name" value="INOSOSE DEHYDRATASE"/>
    <property type="match status" value="1"/>
</dbReference>
<gene>
    <name evidence="2" type="ORF">GCM10009037_23530</name>
</gene>
<dbReference type="Proteomes" id="UP000628840">
    <property type="component" value="Unassembled WGS sequence"/>
</dbReference>
<dbReference type="InterPro" id="IPR013022">
    <property type="entry name" value="Xyl_isomerase-like_TIM-brl"/>
</dbReference>
<dbReference type="RefSeq" id="WP_188883936.1">
    <property type="nucleotide sequence ID" value="NZ_BMPF01000003.1"/>
</dbReference>
<dbReference type="PANTHER" id="PTHR12110">
    <property type="entry name" value="HYDROXYPYRUVATE ISOMERASE"/>
    <property type="match status" value="1"/>
</dbReference>
<feature type="domain" description="Xylose isomerase-like TIM barrel" evidence="1">
    <location>
        <begin position="24"/>
        <end position="230"/>
    </location>
</feature>
<dbReference type="Pfam" id="PF01261">
    <property type="entry name" value="AP_endonuc_2"/>
    <property type="match status" value="1"/>
</dbReference>
<dbReference type="InterPro" id="IPR050312">
    <property type="entry name" value="IolE/XylAMocC-like"/>
</dbReference>
<keyword evidence="3" id="KW-1185">Reference proteome</keyword>
<sequence>MTNVGFQLYSLHAVDDPLPAVVERVGETGFGGVEFAGLDGASVAALTDALDAAGLDAAGAHVALDDIEADPAGVAETYRALGCTDVAVPWLDPEHFASAEAVEATGERLDAAARALDEHGLTLHYHNHDQELVEVDGRHALDYLADVTDVVGLQPDLGWIGAGGGDPLAFLDAHADRIDQVHLKDYVAGEPGTVKVGDGDIDIAAVVEACREHGFSWLIYEAEERPDSYETLAHADAVVERYW</sequence>
<dbReference type="Gene3D" id="3.20.20.150">
    <property type="entry name" value="Divalent-metal-dependent TIM barrel enzymes"/>
    <property type="match status" value="1"/>
</dbReference>